<gene>
    <name evidence="1" type="ORF">Rhow_005799</name>
</gene>
<dbReference type="EMBL" id="BHYM01000005">
    <property type="protein sequence ID" value="GCE36799.1"/>
    <property type="molecule type" value="Genomic_DNA"/>
</dbReference>
<sequence>MTGYGSFTQNETYVRNLAHMAVGFRMEAAVTQHSSFIFGHSI</sequence>
<keyword evidence="2" id="KW-1185">Reference proteome</keyword>
<name>A0A402BZM7_RHOWR</name>
<comment type="caution">
    <text evidence="1">The sequence shown here is derived from an EMBL/GenBank/DDBJ whole genome shotgun (WGS) entry which is preliminary data.</text>
</comment>
<evidence type="ECO:0000313" key="1">
    <source>
        <dbReference type="EMBL" id="GCE36799.1"/>
    </source>
</evidence>
<organism evidence="1 2">
    <name type="scientific">Rhodococcus wratislaviensis</name>
    <name type="common">Tsukamurella wratislaviensis</name>
    <dbReference type="NCBI Taxonomy" id="44752"/>
    <lineage>
        <taxon>Bacteria</taxon>
        <taxon>Bacillati</taxon>
        <taxon>Actinomycetota</taxon>
        <taxon>Actinomycetes</taxon>
        <taxon>Mycobacteriales</taxon>
        <taxon>Nocardiaceae</taxon>
        <taxon>Rhodococcus</taxon>
    </lineage>
</organism>
<dbReference type="AlphaFoldDB" id="A0A402BZM7"/>
<proteinExistence type="predicted"/>
<evidence type="ECO:0000313" key="2">
    <source>
        <dbReference type="Proteomes" id="UP000287519"/>
    </source>
</evidence>
<protein>
    <submittedName>
        <fullName evidence="1">Uncharacterized protein</fullName>
    </submittedName>
</protein>
<accession>A0A402BZM7</accession>
<dbReference type="Proteomes" id="UP000287519">
    <property type="component" value="Unassembled WGS sequence"/>
</dbReference>
<reference evidence="1 2" key="1">
    <citation type="submission" date="2018-11" db="EMBL/GenBank/DDBJ databases">
        <title>Microbial catabolism of amino acid.</title>
        <authorList>
            <person name="Hibi M."/>
            <person name="Ogawa J."/>
        </authorList>
    </citation>
    <scope>NUCLEOTIDE SEQUENCE [LARGE SCALE GENOMIC DNA]</scope>
    <source>
        <strain evidence="1 2">C31-06</strain>
    </source>
</reference>